<evidence type="ECO:0000313" key="8">
    <source>
        <dbReference type="Proteomes" id="UP000606008"/>
    </source>
</evidence>
<keyword evidence="4" id="KW-0255">Endonuclease</keyword>
<name>A0ABX0QCY3_9BACT</name>
<reference evidence="8" key="1">
    <citation type="submission" date="2019-09" db="EMBL/GenBank/DDBJ databases">
        <authorList>
            <person name="Jung D.-H."/>
        </authorList>
    </citation>
    <scope>NUCLEOTIDE SEQUENCE [LARGE SCALE GENOMIC DNA]</scope>
    <source>
        <strain evidence="8">JA-25</strain>
    </source>
</reference>
<keyword evidence="3" id="KW-0540">Nuclease</keyword>
<reference evidence="8" key="2">
    <citation type="submission" date="2023-07" db="EMBL/GenBank/DDBJ databases">
        <authorList>
            <person name="Jung D.-H."/>
        </authorList>
    </citation>
    <scope>NUCLEOTIDE SEQUENCE [LARGE SCALE GENOMIC DNA]</scope>
    <source>
        <strain evidence="8">JA-25</strain>
    </source>
</reference>
<dbReference type="InterPro" id="IPR000100">
    <property type="entry name" value="RNase_P"/>
</dbReference>
<evidence type="ECO:0000256" key="3">
    <source>
        <dbReference type="ARBA" id="ARBA00022722"/>
    </source>
</evidence>
<gene>
    <name evidence="7" type="ORF">F7231_00740</name>
</gene>
<dbReference type="EMBL" id="WAEL01000001">
    <property type="protein sequence ID" value="NID08683.1"/>
    <property type="molecule type" value="Genomic_DNA"/>
</dbReference>
<keyword evidence="6" id="KW-0694">RNA-binding</keyword>
<evidence type="ECO:0000256" key="2">
    <source>
        <dbReference type="ARBA" id="ARBA00022694"/>
    </source>
</evidence>
<evidence type="ECO:0000256" key="5">
    <source>
        <dbReference type="ARBA" id="ARBA00022801"/>
    </source>
</evidence>
<dbReference type="InterPro" id="IPR020568">
    <property type="entry name" value="Ribosomal_Su5_D2-typ_SF"/>
</dbReference>
<dbReference type="SUPFAM" id="SSF54211">
    <property type="entry name" value="Ribosomal protein S5 domain 2-like"/>
    <property type="match status" value="1"/>
</dbReference>
<dbReference type="InterPro" id="IPR014721">
    <property type="entry name" value="Ribsml_uS5_D2-typ_fold_subgr"/>
</dbReference>
<comment type="caution">
    <text evidence="7">The sequence shown here is derived from an EMBL/GenBank/DDBJ whole genome shotgun (WGS) entry which is preliminary data.</text>
</comment>
<proteinExistence type="predicted"/>
<keyword evidence="2" id="KW-0819">tRNA processing</keyword>
<evidence type="ECO:0000313" key="7">
    <source>
        <dbReference type="EMBL" id="NID08683.1"/>
    </source>
</evidence>
<protein>
    <submittedName>
        <fullName evidence="7">Ribonuclease P protein component</fullName>
    </submittedName>
</protein>
<keyword evidence="8" id="KW-1185">Reference proteome</keyword>
<comment type="function">
    <text evidence="1">RNaseP catalyzes the removal of the 5'-leader sequence from pre-tRNA to produce the mature 5'-terminus. It can also cleave other RNA substrates such as 4.5S RNA. The protein component plays an auxiliary but essential role in vivo by binding to the 5'-leader sequence and broadening the substrate specificity of the ribozyme.</text>
</comment>
<keyword evidence="5" id="KW-0378">Hydrolase</keyword>
<dbReference type="Gene3D" id="3.30.230.10">
    <property type="match status" value="1"/>
</dbReference>
<evidence type="ECO:0000256" key="6">
    <source>
        <dbReference type="ARBA" id="ARBA00022884"/>
    </source>
</evidence>
<evidence type="ECO:0000256" key="1">
    <source>
        <dbReference type="ARBA" id="ARBA00002663"/>
    </source>
</evidence>
<dbReference type="Proteomes" id="UP000606008">
    <property type="component" value="Unassembled WGS sequence"/>
</dbReference>
<organism evidence="7 8">
    <name type="scientific">Fibrivirga algicola</name>
    <dbReference type="NCBI Taxonomy" id="2950420"/>
    <lineage>
        <taxon>Bacteria</taxon>
        <taxon>Pseudomonadati</taxon>
        <taxon>Bacteroidota</taxon>
        <taxon>Cytophagia</taxon>
        <taxon>Cytophagales</taxon>
        <taxon>Spirosomataceae</taxon>
        <taxon>Fibrivirga</taxon>
    </lineage>
</organism>
<accession>A0ABX0QCY3</accession>
<sequence>MRHFFPKSEHLTSQKVIDQLFHRDKPGTPPAEKPAGAAPLTFYHYPFRVLYFRQGLSNVPETEQAEPSTVSVAESGALPQVLFSVPKRAFKKAVDRNAVRRRVKEAYRLHKHRLVQGSEKSVDKQPITGPVAQIVFLYTAKTKISFEEIEKGMKLALKKLV</sequence>
<dbReference type="InterPro" id="IPR020539">
    <property type="entry name" value="RNase_P_CS"/>
</dbReference>
<evidence type="ECO:0000256" key="4">
    <source>
        <dbReference type="ARBA" id="ARBA00022759"/>
    </source>
</evidence>
<dbReference type="Pfam" id="PF00825">
    <property type="entry name" value="Ribonuclease_P"/>
    <property type="match status" value="1"/>
</dbReference>
<dbReference type="RefSeq" id="WP_166690559.1">
    <property type="nucleotide sequence ID" value="NZ_WAEL01000001.1"/>
</dbReference>
<dbReference type="PROSITE" id="PS00648">
    <property type="entry name" value="RIBONUCLEASE_P"/>
    <property type="match status" value="1"/>
</dbReference>